<feature type="transmembrane region" description="Helical" evidence="1">
    <location>
        <begin position="179"/>
        <end position="202"/>
    </location>
</feature>
<sequence>MIINVLNAILWFLTAFFFLLNTIIFAYGKRIIKQTKWILDIINLSMIAIFFKEVTDARFSWSYVLLAVLTLILLRTMIAFFMGTEYKVYTHNKELLCKSMDRAIASVMSIKAIQKEKEEDILFILEGSSHSIQIKDINEKSYMVKFKKWTSYDLKKQILMQLKDELDTYDRFPMNKTKVILQMVAAIVFMIAGLFAISYSVMENNQFDFGEVKMPNELYFIDRNATYTDISGIQKVHQQLKANAMYKNRHITYNKVIEYTKFQLEYGYGGRVIYIGDKYTYVFVHDFEIRDKSIFHWVCWKIHTIYDKKKGTYYTTFTGNELHTMIKNMIND</sequence>
<organism evidence="2 3">
    <name type="scientific">Vallitalea pronyensis</name>
    <dbReference type="NCBI Taxonomy" id="1348613"/>
    <lineage>
        <taxon>Bacteria</taxon>
        <taxon>Bacillati</taxon>
        <taxon>Bacillota</taxon>
        <taxon>Clostridia</taxon>
        <taxon>Lachnospirales</taxon>
        <taxon>Vallitaleaceae</taxon>
        <taxon>Vallitalea</taxon>
    </lineage>
</organism>
<feature type="transmembrane region" description="Helical" evidence="1">
    <location>
        <begin position="37"/>
        <end position="55"/>
    </location>
</feature>
<feature type="transmembrane region" description="Helical" evidence="1">
    <location>
        <begin position="6"/>
        <end position="25"/>
    </location>
</feature>
<keyword evidence="1" id="KW-0812">Transmembrane</keyword>
<evidence type="ECO:0000313" key="3">
    <source>
        <dbReference type="Proteomes" id="UP000683246"/>
    </source>
</evidence>
<gene>
    <name evidence="2" type="ORF">HZI73_23705</name>
</gene>
<accession>A0A8J8MPE4</accession>
<reference evidence="2" key="1">
    <citation type="submission" date="2020-07" db="EMBL/GenBank/DDBJ databases">
        <title>Vallitalea pronyensis genome.</title>
        <authorList>
            <person name="Postec A."/>
        </authorList>
    </citation>
    <scope>NUCLEOTIDE SEQUENCE</scope>
    <source>
        <strain evidence="2">FatNI3</strain>
    </source>
</reference>
<dbReference type="AlphaFoldDB" id="A0A8J8MPE4"/>
<keyword evidence="3" id="KW-1185">Reference proteome</keyword>
<keyword evidence="1" id="KW-0472">Membrane</keyword>
<evidence type="ECO:0000313" key="2">
    <source>
        <dbReference type="EMBL" id="QUI25117.1"/>
    </source>
</evidence>
<dbReference type="RefSeq" id="WP_212695817.1">
    <property type="nucleotide sequence ID" value="NZ_CP058649.1"/>
</dbReference>
<evidence type="ECO:0000256" key="1">
    <source>
        <dbReference type="SAM" id="Phobius"/>
    </source>
</evidence>
<proteinExistence type="predicted"/>
<keyword evidence="1" id="KW-1133">Transmembrane helix</keyword>
<name>A0A8J8MPE4_9FIRM</name>
<feature type="transmembrane region" description="Helical" evidence="1">
    <location>
        <begin position="61"/>
        <end position="83"/>
    </location>
</feature>
<dbReference type="EMBL" id="CP058649">
    <property type="protein sequence ID" value="QUI25117.1"/>
    <property type="molecule type" value="Genomic_DNA"/>
</dbReference>
<dbReference type="KEGG" id="vpy:HZI73_23705"/>
<dbReference type="Proteomes" id="UP000683246">
    <property type="component" value="Chromosome"/>
</dbReference>
<protein>
    <submittedName>
        <fullName evidence="2">Uncharacterized protein</fullName>
    </submittedName>
</protein>